<name>A0A6G1DJA5_9ORYZ</name>
<accession>A0A6G1DJA5</accession>
<evidence type="ECO:0000256" key="1">
    <source>
        <dbReference type="SAM" id="MobiDB-lite"/>
    </source>
</evidence>
<dbReference type="OrthoDB" id="1858881at2759"/>
<keyword evidence="3" id="KW-1185">Reference proteome</keyword>
<feature type="region of interest" description="Disordered" evidence="1">
    <location>
        <begin position="1"/>
        <end position="152"/>
    </location>
</feature>
<reference evidence="2 3" key="1">
    <citation type="submission" date="2019-11" db="EMBL/GenBank/DDBJ databases">
        <title>Whole genome sequence of Oryza granulata.</title>
        <authorList>
            <person name="Li W."/>
        </authorList>
    </citation>
    <scope>NUCLEOTIDE SEQUENCE [LARGE SCALE GENOMIC DNA]</scope>
    <source>
        <strain evidence="3">cv. Menghai</strain>
        <tissue evidence="2">Leaf</tissue>
    </source>
</reference>
<dbReference type="PANTHER" id="PTHR33872">
    <property type="entry name" value="DNA POLYMERASE EPSILON CATALYTIC SUBUNIT A"/>
    <property type="match status" value="1"/>
</dbReference>
<protein>
    <submittedName>
        <fullName evidence="2">Uncharacterized protein</fullName>
    </submittedName>
</protein>
<evidence type="ECO:0000313" key="3">
    <source>
        <dbReference type="Proteomes" id="UP000479710"/>
    </source>
</evidence>
<sequence>MGSLMAGWNSSVLGDEKKVRLMRNRSLTREEVDAFWRRQQRKPPPEDHRHDGTSTTSSPLSSPCADDVSPFASPGRAEMSRGCPSRRLGRMSSMPATPLARTVMTRSDDHPYQSYSHSEPPSPSAAPHADHHQRSSFDDDDAAAGGTSSSEGWWTRSSWAFLNETPSPEQQMFGKAQTYACVQFHVSRVVTGNA</sequence>
<dbReference type="Proteomes" id="UP000479710">
    <property type="component" value="Unassembled WGS sequence"/>
</dbReference>
<organism evidence="2 3">
    <name type="scientific">Oryza meyeriana var. granulata</name>
    <dbReference type="NCBI Taxonomy" id="110450"/>
    <lineage>
        <taxon>Eukaryota</taxon>
        <taxon>Viridiplantae</taxon>
        <taxon>Streptophyta</taxon>
        <taxon>Embryophyta</taxon>
        <taxon>Tracheophyta</taxon>
        <taxon>Spermatophyta</taxon>
        <taxon>Magnoliopsida</taxon>
        <taxon>Liliopsida</taxon>
        <taxon>Poales</taxon>
        <taxon>Poaceae</taxon>
        <taxon>BOP clade</taxon>
        <taxon>Oryzoideae</taxon>
        <taxon>Oryzeae</taxon>
        <taxon>Oryzinae</taxon>
        <taxon>Oryza</taxon>
        <taxon>Oryza meyeriana</taxon>
    </lineage>
</organism>
<dbReference type="AlphaFoldDB" id="A0A6G1DJA5"/>
<feature type="compositionally biased region" description="Basic and acidic residues" evidence="1">
    <location>
        <begin position="27"/>
        <end position="36"/>
    </location>
</feature>
<comment type="caution">
    <text evidence="2">The sequence shown here is derived from an EMBL/GenBank/DDBJ whole genome shotgun (WGS) entry which is preliminary data.</text>
</comment>
<dbReference type="PANTHER" id="PTHR33872:SF8">
    <property type="match status" value="1"/>
</dbReference>
<feature type="compositionally biased region" description="Low complexity" evidence="1">
    <location>
        <begin position="53"/>
        <end position="63"/>
    </location>
</feature>
<feature type="compositionally biased region" description="Basic and acidic residues" evidence="1">
    <location>
        <begin position="43"/>
        <end position="52"/>
    </location>
</feature>
<dbReference type="EMBL" id="SPHZ02000006">
    <property type="protein sequence ID" value="KAF0912292.1"/>
    <property type="molecule type" value="Genomic_DNA"/>
</dbReference>
<evidence type="ECO:0000313" key="2">
    <source>
        <dbReference type="EMBL" id="KAF0912292.1"/>
    </source>
</evidence>
<proteinExistence type="predicted"/>
<gene>
    <name evidence="2" type="ORF">E2562_013972</name>
</gene>
<feature type="compositionally biased region" description="Low complexity" evidence="1">
    <location>
        <begin position="143"/>
        <end position="152"/>
    </location>
</feature>
<feature type="compositionally biased region" description="Basic and acidic residues" evidence="1">
    <location>
        <begin position="128"/>
        <end position="137"/>
    </location>
</feature>